<accession>A0A0D0G9M9</accession>
<proteinExistence type="predicted"/>
<dbReference type="EMBL" id="JXLU01000019">
    <property type="protein sequence ID" value="KIO73912.1"/>
    <property type="molecule type" value="Genomic_DNA"/>
</dbReference>
<evidence type="ECO:0000313" key="1">
    <source>
        <dbReference type="EMBL" id="KIO73912.1"/>
    </source>
</evidence>
<dbReference type="RefSeq" id="WP_041847455.1">
    <property type="nucleotide sequence ID" value="NZ_CP023704.1"/>
</dbReference>
<protein>
    <submittedName>
        <fullName evidence="1">Uncharacterized protein</fullName>
    </submittedName>
</protein>
<sequence>MGKVVPFRTREEWEIEKQEKMKAEWEAYLEWEEETLRKTREEREMAKSKLLNELLDDED</sequence>
<comment type="caution">
    <text evidence="1">The sequence shown here is derived from an EMBL/GenBank/DDBJ whole genome shotgun (WGS) entry which is preliminary data.</text>
</comment>
<reference evidence="1 2" key="1">
    <citation type="submission" date="2015-01" db="EMBL/GenBank/DDBJ databases">
        <title>Draft Genome Sequences of Four Bacillus thermoamylovorans Strains, Isolated From Food Products.</title>
        <authorList>
            <person name="Krawcyk A.O."/>
            <person name="Berendsen E.M."/>
            <person name="Eijlander R.T."/>
            <person name="de Jong A."/>
            <person name="Wells-Bennik M."/>
            <person name="Kuipers O.P."/>
        </authorList>
    </citation>
    <scope>NUCLEOTIDE SEQUENCE [LARGE SCALE GENOMIC DNA]</scope>
    <source>
        <strain evidence="1 2">B4167</strain>
    </source>
</reference>
<gene>
    <name evidence="1" type="ORF">B4167_1745</name>
</gene>
<name>A0A0D0G9M9_9BACI</name>
<evidence type="ECO:0000313" key="2">
    <source>
        <dbReference type="Proteomes" id="UP000032076"/>
    </source>
</evidence>
<dbReference type="Proteomes" id="UP000032076">
    <property type="component" value="Unassembled WGS sequence"/>
</dbReference>
<dbReference type="AlphaFoldDB" id="A0A0D0G9M9"/>
<organism evidence="1 2">
    <name type="scientific">Caldibacillus thermoamylovorans</name>
    <dbReference type="NCBI Taxonomy" id="35841"/>
    <lineage>
        <taxon>Bacteria</taxon>
        <taxon>Bacillati</taxon>
        <taxon>Bacillota</taxon>
        <taxon>Bacilli</taxon>
        <taxon>Bacillales</taxon>
        <taxon>Bacillaceae</taxon>
        <taxon>Caldibacillus</taxon>
    </lineage>
</organism>